<feature type="domain" description="Aminotransferase class I/classII large" evidence="5">
    <location>
        <begin position="83"/>
        <end position="431"/>
    </location>
</feature>
<dbReference type="EMBL" id="ML976617">
    <property type="protein sequence ID" value="KAF1843631.1"/>
    <property type="molecule type" value="Genomic_DNA"/>
</dbReference>
<keyword evidence="6" id="KW-0032">Aminotransferase</keyword>
<evidence type="ECO:0000313" key="7">
    <source>
        <dbReference type="Proteomes" id="UP000800039"/>
    </source>
</evidence>
<evidence type="ECO:0000256" key="4">
    <source>
        <dbReference type="ARBA" id="ARBA00022898"/>
    </source>
</evidence>
<evidence type="ECO:0000256" key="3">
    <source>
        <dbReference type="ARBA" id="ARBA00022679"/>
    </source>
</evidence>
<keyword evidence="3" id="KW-0808">Transferase</keyword>
<dbReference type="GO" id="GO:0008483">
    <property type="term" value="F:transaminase activity"/>
    <property type="evidence" value="ECO:0007669"/>
    <property type="project" value="UniProtKB-KW"/>
</dbReference>
<name>A0A9P4GDQ2_9PLEO</name>
<dbReference type="Gene3D" id="3.90.1150.10">
    <property type="entry name" value="Aspartate Aminotransferase, domain 1"/>
    <property type="match status" value="1"/>
</dbReference>
<evidence type="ECO:0000256" key="1">
    <source>
        <dbReference type="ARBA" id="ARBA00001933"/>
    </source>
</evidence>
<dbReference type="InterPro" id="IPR015421">
    <property type="entry name" value="PyrdxlP-dep_Trfase_major"/>
</dbReference>
<comment type="caution">
    <text evidence="6">The sequence shown here is derived from an EMBL/GenBank/DDBJ whole genome shotgun (WGS) entry which is preliminary data.</text>
</comment>
<dbReference type="PANTHER" id="PTHR13693">
    <property type="entry name" value="CLASS II AMINOTRANSFERASE/8-AMINO-7-OXONONANOATE SYNTHASE"/>
    <property type="match status" value="1"/>
</dbReference>
<keyword evidence="4" id="KW-0663">Pyridoxal phosphate</keyword>
<dbReference type="AlphaFoldDB" id="A0A9P4GDQ2"/>
<dbReference type="Proteomes" id="UP000800039">
    <property type="component" value="Unassembled WGS sequence"/>
</dbReference>
<proteinExistence type="inferred from homology"/>
<dbReference type="RefSeq" id="XP_040786194.1">
    <property type="nucleotide sequence ID" value="XM_040933784.1"/>
</dbReference>
<evidence type="ECO:0000256" key="2">
    <source>
        <dbReference type="ARBA" id="ARBA00010008"/>
    </source>
</evidence>
<organism evidence="6 7">
    <name type="scientific">Cucurbitaria berberidis CBS 394.84</name>
    <dbReference type="NCBI Taxonomy" id="1168544"/>
    <lineage>
        <taxon>Eukaryota</taxon>
        <taxon>Fungi</taxon>
        <taxon>Dikarya</taxon>
        <taxon>Ascomycota</taxon>
        <taxon>Pezizomycotina</taxon>
        <taxon>Dothideomycetes</taxon>
        <taxon>Pleosporomycetidae</taxon>
        <taxon>Pleosporales</taxon>
        <taxon>Pleosporineae</taxon>
        <taxon>Cucurbitariaceae</taxon>
        <taxon>Cucurbitaria</taxon>
    </lineage>
</organism>
<comment type="similarity">
    <text evidence="2">Belongs to the class-II pyridoxal-phosphate-dependent aminotransferase family. BioF subfamily.</text>
</comment>
<evidence type="ECO:0000259" key="5">
    <source>
        <dbReference type="Pfam" id="PF00155"/>
    </source>
</evidence>
<gene>
    <name evidence="6" type="ORF">K460DRAFT_368491</name>
</gene>
<dbReference type="Pfam" id="PF00155">
    <property type="entry name" value="Aminotran_1_2"/>
    <property type="match status" value="1"/>
</dbReference>
<dbReference type="InterPro" id="IPR050087">
    <property type="entry name" value="AON_synthase_class-II"/>
</dbReference>
<dbReference type="InterPro" id="IPR015422">
    <property type="entry name" value="PyrdxlP-dep_Trfase_small"/>
</dbReference>
<evidence type="ECO:0000313" key="6">
    <source>
        <dbReference type="EMBL" id="KAF1843631.1"/>
    </source>
</evidence>
<keyword evidence="7" id="KW-1185">Reference proteome</keyword>
<dbReference type="SUPFAM" id="SSF53383">
    <property type="entry name" value="PLP-dependent transferases"/>
    <property type="match status" value="1"/>
</dbReference>
<accession>A0A9P4GDQ2</accession>
<dbReference type="GO" id="GO:0009102">
    <property type="term" value="P:biotin biosynthetic process"/>
    <property type="evidence" value="ECO:0007669"/>
    <property type="project" value="TreeGrafter"/>
</dbReference>
<comment type="cofactor">
    <cofactor evidence="1">
        <name>pyridoxal 5'-phosphate</name>
        <dbReference type="ChEBI" id="CHEBI:597326"/>
    </cofactor>
</comment>
<dbReference type="Gene3D" id="3.40.640.10">
    <property type="entry name" value="Type I PLP-dependent aspartate aminotransferase-like (Major domain)"/>
    <property type="match status" value="1"/>
</dbReference>
<dbReference type="GO" id="GO:0030170">
    <property type="term" value="F:pyridoxal phosphate binding"/>
    <property type="evidence" value="ECO:0007669"/>
    <property type="project" value="InterPro"/>
</dbReference>
<sequence>MTPPTLLAQWFPIHKSKSAALNGGTTRFDRNLEESLDVRRSDKAVFTLHRNEPHPQSLDFSTLDFLHLSKSGMIRKAFLEELAANPDFELSAGGSRLLNGNNPYTEAAERQIAEFHHGETALLFHSGFEANVALMGAVPRPGDAILYDEYIHASTHEGMQISKALYKKSFKHNDVDSFREKLVEIKTTETMIRDGKRSVIVALESMYSMDGDVSPLKELIQVGKEVFPGGNCQFFVDEAHTTGVFGEKGRGYVSMLGLEASVAVRMHTYGKGLACTGAAVVCSNTVRETLVNNARSFIYSTAPSFPMVAAIRGGYKLMESGQTQPLQDQIQHVVKHFARTIEANDVYDEAVDEGILSIPNLEGWESKPFVTHVVPVMTRQRYTLFLCYHLQLAGINCFPIDYPVVPKGFSRIRVVFHAGNTEEQVEKLANSVCEWAQEMLDLEASGQGVKVPSAARQVHAAQGTSAP</sequence>
<protein>
    <submittedName>
        <fullName evidence="6">Class II aminotransferase/8-amino-7-oxononanoate synthase</fullName>
    </submittedName>
</protein>
<dbReference type="GeneID" id="63851035"/>
<dbReference type="InterPro" id="IPR004839">
    <property type="entry name" value="Aminotransferase_I/II_large"/>
</dbReference>
<dbReference type="PANTHER" id="PTHR13693:SF77">
    <property type="entry name" value="8-AMINO-7-OXONONANOATE SYNTHASE"/>
    <property type="match status" value="1"/>
</dbReference>
<reference evidence="6" key="1">
    <citation type="submission" date="2020-01" db="EMBL/GenBank/DDBJ databases">
        <authorList>
            <consortium name="DOE Joint Genome Institute"/>
            <person name="Haridas S."/>
            <person name="Albert R."/>
            <person name="Binder M."/>
            <person name="Bloem J."/>
            <person name="Labutti K."/>
            <person name="Salamov A."/>
            <person name="Andreopoulos B."/>
            <person name="Baker S.E."/>
            <person name="Barry K."/>
            <person name="Bills G."/>
            <person name="Bluhm B.H."/>
            <person name="Cannon C."/>
            <person name="Castanera R."/>
            <person name="Culley D.E."/>
            <person name="Daum C."/>
            <person name="Ezra D."/>
            <person name="Gonzalez J.B."/>
            <person name="Henrissat B."/>
            <person name="Kuo A."/>
            <person name="Liang C."/>
            <person name="Lipzen A."/>
            <person name="Lutzoni F."/>
            <person name="Magnuson J."/>
            <person name="Mondo S."/>
            <person name="Nolan M."/>
            <person name="Ohm R."/>
            <person name="Pangilinan J."/>
            <person name="Park H.-J."/>
            <person name="Ramirez L."/>
            <person name="Alfaro M."/>
            <person name="Sun H."/>
            <person name="Tritt A."/>
            <person name="Yoshinaga Y."/>
            <person name="Zwiers L.-H."/>
            <person name="Turgeon B.G."/>
            <person name="Goodwin S.B."/>
            <person name="Spatafora J.W."/>
            <person name="Crous P.W."/>
            <person name="Grigoriev I.V."/>
        </authorList>
    </citation>
    <scope>NUCLEOTIDE SEQUENCE</scope>
    <source>
        <strain evidence="6">CBS 394.84</strain>
    </source>
</reference>
<dbReference type="OrthoDB" id="2382073at2759"/>
<dbReference type="InterPro" id="IPR015424">
    <property type="entry name" value="PyrdxlP-dep_Trfase"/>
</dbReference>